<organism evidence="2">
    <name type="scientific">Mycobacterium xenopi 4042</name>
    <dbReference type="NCBI Taxonomy" id="1299334"/>
    <lineage>
        <taxon>Bacteria</taxon>
        <taxon>Bacillati</taxon>
        <taxon>Actinomycetota</taxon>
        <taxon>Actinomycetes</taxon>
        <taxon>Mycobacteriales</taxon>
        <taxon>Mycobacteriaceae</taxon>
        <taxon>Mycobacterium</taxon>
    </lineage>
</organism>
<proteinExistence type="predicted"/>
<dbReference type="PATRIC" id="fig|1299334.3.peg.4771"/>
<evidence type="ECO:0000313" key="2">
    <source>
        <dbReference type="EMBL" id="EUA42761.1"/>
    </source>
</evidence>
<gene>
    <name evidence="2" type="ORF">I553_6621</name>
</gene>
<sequence>MTNQKATSIQTTRHRRSGLLRCHRGKPALLYGVGDTRVGGAGGDPGVSSVLDTETC</sequence>
<accession>X8BH27</accession>
<feature type="region of interest" description="Disordered" evidence="1">
    <location>
        <begin position="37"/>
        <end position="56"/>
    </location>
</feature>
<reference evidence="2" key="1">
    <citation type="submission" date="2014-01" db="EMBL/GenBank/DDBJ databases">
        <authorList>
            <person name="Brown-Elliot B."/>
            <person name="Wallace R."/>
            <person name="Lenaerts A."/>
            <person name="Ordway D."/>
            <person name="DeGroote M.A."/>
            <person name="Parker T."/>
            <person name="Sizemore C."/>
            <person name="Tallon L.J."/>
            <person name="Sadzewicz L.K."/>
            <person name="Sengamalay N."/>
            <person name="Fraser C.M."/>
            <person name="Hine E."/>
            <person name="Shefchek K.A."/>
            <person name="Das S.P."/>
            <person name="Tettelin H."/>
        </authorList>
    </citation>
    <scope>NUCLEOTIDE SEQUENCE [LARGE SCALE GENOMIC DNA]</scope>
    <source>
        <strain evidence="2">4042</strain>
    </source>
</reference>
<dbReference type="AlphaFoldDB" id="X8BH27"/>
<dbReference type="EMBL" id="JAOB01000042">
    <property type="protein sequence ID" value="EUA42761.1"/>
    <property type="molecule type" value="Genomic_DNA"/>
</dbReference>
<name>X8BH27_MYCXE</name>
<evidence type="ECO:0000256" key="1">
    <source>
        <dbReference type="SAM" id="MobiDB-lite"/>
    </source>
</evidence>
<comment type="caution">
    <text evidence="2">The sequence shown here is derived from an EMBL/GenBank/DDBJ whole genome shotgun (WGS) entry which is preliminary data.</text>
</comment>
<protein>
    <submittedName>
        <fullName evidence="2">Uncharacterized protein</fullName>
    </submittedName>
</protein>